<dbReference type="InterPro" id="IPR007359">
    <property type="entry name" value="SigmaE_reg_RseC_MucC"/>
</dbReference>
<evidence type="ECO:0000256" key="1">
    <source>
        <dbReference type="SAM" id="Phobius"/>
    </source>
</evidence>
<keyword evidence="1" id="KW-1133">Transmembrane helix</keyword>
<dbReference type="EMBL" id="CDRZ01000233">
    <property type="protein sequence ID" value="CEO89131.1"/>
    <property type="molecule type" value="Genomic_DNA"/>
</dbReference>
<gene>
    <name evidence="2" type="ORF">SSCH_370029</name>
</gene>
<dbReference type="AlphaFoldDB" id="A0A0B7MMD0"/>
<sequence>MERFIEGVVMETSGKLAKVRASIHSECEQCGVCPGTNAVIFDVIDEVGVKRGQRVLIENKQTNRILAAFIVYMLPLLAVGCGISLGYYLSLRFTISAVLLMILGALVFGLPVMYLLKCLDRSLQAEKPIIIRIIK</sequence>
<evidence type="ECO:0000313" key="3">
    <source>
        <dbReference type="Proteomes" id="UP000046155"/>
    </source>
</evidence>
<keyword evidence="3" id="KW-1185">Reference proteome</keyword>
<feature type="transmembrane region" description="Helical" evidence="1">
    <location>
        <begin position="65"/>
        <end position="89"/>
    </location>
</feature>
<name>A0A0B7MMD0_9FIRM</name>
<dbReference type="Proteomes" id="UP000046155">
    <property type="component" value="Unassembled WGS sequence"/>
</dbReference>
<dbReference type="PANTHER" id="PTHR35867:SF1">
    <property type="entry name" value="PROTEIN RSEC"/>
    <property type="match status" value="1"/>
</dbReference>
<keyword evidence="1" id="KW-0472">Membrane</keyword>
<keyword evidence="1" id="KW-0812">Transmembrane</keyword>
<evidence type="ECO:0000313" key="2">
    <source>
        <dbReference type="EMBL" id="CEO89131.1"/>
    </source>
</evidence>
<protein>
    <submittedName>
        <fullName evidence="2">Positive regulator of sigma(E) RseC/MucC</fullName>
    </submittedName>
</protein>
<dbReference type="RefSeq" id="WP_044665153.1">
    <property type="nucleotide sequence ID" value="NZ_CDRZ01000233.1"/>
</dbReference>
<organism evidence="2 3">
    <name type="scientific">Syntrophaceticus schinkii</name>
    <dbReference type="NCBI Taxonomy" id="499207"/>
    <lineage>
        <taxon>Bacteria</taxon>
        <taxon>Bacillati</taxon>
        <taxon>Bacillota</taxon>
        <taxon>Clostridia</taxon>
        <taxon>Thermoanaerobacterales</taxon>
        <taxon>Thermoanaerobacterales Family III. Incertae Sedis</taxon>
        <taxon>Syntrophaceticus</taxon>
    </lineage>
</organism>
<dbReference type="PANTHER" id="PTHR35867">
    <property type="entry name" value="PROTEIN RSEC"/>
    <property type="match status" value="1"/>
</dbReference>
<feature type="transmembrane region" description="Helical" evidence="1">
    <location>
        <begin position="95"/>
        <end position="116"/>
    </location>
</feature>
<reference evidence="3" key="1">
    <citation type="submission" date="2015-01" db="EMBL/GenBank/DDBJ databases">
        <authorList>
            <person name="Manzoor Shahid"/>
            <person name="Zubair Saima"/>
        </authorList>
    </citation>
    <scope>NUCLEOTIDE SEQUENCE [LARGE SCALE GENOMIC DNA]</scope>
    <source>
        <strain evidence="3">Sp3</strain>
    </source>
</reference>
<proteinExistence type="predicted"/>
<accession>A0A0B7MMD0</accession>
<dbReference type="Pfam" id="PF04246">
    <property type="entry name" value="RseC_MucC"/>
    <property type="match status" value="1"/>
</dbReference>
<dbReference type="OrthoDB" id="307768at2"/>